<keyword evidence="8" id="KW-1133">Transmembrane helix</keyword>
<evidence type="ECO:0000256" key="7">
    <source>
        <dbReference type="RuleBase" id="RU003357"/>
    </source>
</evidence>
<keyword evidence="7" id="KW-0798">TonB box</keyword>
<sequence>MQIILCRRHFIGYGIWQLKNGRALTKTLLIMKLTVIFLVVAVIQASAGNIRAQSITLSLKKARLEKVFEEIQQQTGYNIVYNSDLVRNAKKVDVEVRKASIEDVLKNCLKGQAFTFNIIEKTIIIQANPPEGLSFPRGGHQAPLVHGITGRVTNEKGEPLARVSILIKGTNKGVQSKEDGTYAIDVPAGGILSFSFIGYTPVEIPVGDKTVIDVRLVQLGNKLNDVVITAGIRASNQRALNIKRNSAEFIDAITAEDAGKFPDRNVAEALQRVSGVAIQRTRGEGDFVSIRGLGPEFVAGTINGRTIVSATESFNSTLSGGVENTAGRATNFDVLPSEIIESIQVYKTSSAEHVEGGIGGLVNINTAKPLTMGTKFAINVRELHSKFAKTNSPSISGLGSWANKAKTFGALLSVSYSERKIREDQVNSFGYAPNSFFGGKNTFDTNGDGKADVTGVLFPFSTNLESFNEDRKRLTFNGTVQWKLSSNTELRADLSQSTRKLTYHATQTVIGAFPFNTAGMTINPDGSIGFPTLKVDRTNTATSFRITSFDQINNLSDFQFGNDNIWNGGLKLVHKAGNWNLSLDGGISAADADFGFERGSFGTWDNATGKPYIPVLDVSIQKDAVVIVPVAKEYNYRDPANYRTHNFDIRHKTNKDREFAFRGDVERKIAHSFLSSFKAGLRYSGRLRETTQSQFFGQLPFRYGTDTTLVDLSVAASGVRTMPGVSNFFNGGYPLDYSQFLFPADVREWRSLHEQAGGHFPVVMDPNNTYTVKENTIAGYVQFNLDGKLGNIPFTGNVGVRVVNTAVEVTGATQRLKTVPVGTLSYGEFIGSATPYRQTNNYTKVLPSLNLKFKADEDIYLRLAYSRSITRPQFGDLGGVDINFTQNLINKAGNAGLKPYQSDNFDVGFEWYTSRTGILSTNLFYKRLSSFVTDVTRANYSFIGSNWVSFLTRENQGKGSIFGAEIGYQQPFTFLPKPFDGLGISSNFTFSSGEQFLNDGSPISFPGISRFSFNSALYFDNGGKFQGRVAYTYRDKFLLMANDVFAQQVYQDAYGQVDASVSYKIIKNINVIAEVINLTGEKNRLFSTNTVYPAFGGNRPVAAAYVGPRFGAGITATF</sequence>
<dbReference type="Gene3D" id="2.40.170.20">
    <property type="entry name" value="TonB-dependent receptor, beta-barrel domain"/>
    <property type="match status" value="1"/>
</dbReference>
<evidence type="ECO:0000256" key="8">
    <source>
        <dbReference type="SAM" id="Phobius"/>
    </source>
</evidence>
<evidence type="ECO:0000256" key="5">
    <source>
        <dbReference type="ARBA" id="ARBA00023136"/>
    </source>
</evidence>
<dbReference type="Pfam" id="PF07660">
    <property type="entry name" value="STN"/>
    <property type="match status" value="1"/>
</dbReference>
<evidence type="ECO:0000313" key="11">
    <source>
        <dbReference type="Proteomes" id="UP000676386"/>
    </source>
</evidence>
<keyword evidence="11" id="KW-1185">Reference proteome</keyword>
<feature type="domain" description="Secretin/TonB short N-terminal" evidence="9">
    <location>
        <begin position="77"/>
        <end position="128"/>
    </location>
</feature>
<protein>
    <submittedName>
        <fullName evidence="10">TonB-dependent receptor</fullName>
    </submittedName>
</protein>
<evidence type="ECO:0000256" key="2">
    <source>
        <dbReference type="ARBA" id="ARBA00022448"/>
    </source>
</evidence>
<dbReference type="Pfam" id="PF00593">
    <property type="entry name" value="TonB_dep_Rec_b-barrel"/>
    <property type="match status" value="1"/>
</dbReference>
<dbReference type="Gene3D" id="3.55.50.30">
    <property type="match status" value="1"/>
</dbReference>
<keyword evidence="4" id="KW-0408">Iron</keyword>
<keyword evidence="6" id="KW-0998">Cell outer membrane</keyword>
<evidence type="ECO:0000256" key="1">
    <source>
        <dbReference type="ARBA" id="ARBA00004442"/>
    </source>
</evidence>
<dbReference type="Proteomes" id="UP000676386">
    <property type="component" value="Unassembled WGS sequence"/>
</dbReference>
<keyword evidence="5 7" id="KW-0472">Membrane</keyword>
<dbReference type="PANTHER" id="PTHR40980">
    <property type="entry name" value="PLUG DOMAIN-CONTAINING PROTEIN"/>
    <property type="match status" value="1"/>
</dbReference>
<name>A0ABS5J168_9BACT</name>
<evidence type="ECO:0000313" key="10">
    <source>
        <dbReference type="EMBL" id="MBS0028182.1"/>
    </source>
</evidence>
<organism evidence="10 11">
    <name type="scientific">Chitinophaga hostae</name>
    <dbReference type="NCBI Taxonomy" id="2831022"/>
    <lineage>
        <taxon>Bacteria</taxon>
        <taxon>Pseudomonadati</taxon>
        <taxon>Bacteroidota</taxon>
        <taxon>Chitinophagia</taxon>
        <taxon>Chitinophagales</taxon>
        <taxon>Chitinophagaceae</taxon>
        <taxon>Chitinophaga</taxon>
    </lineage>
</organism>
<dbReference type="InterPro" id="IPR010104">
    <property type="entry name" value="TonB_rcpt_bac"/>
</dbReference>
<proteinExistence type="inferred from homology"/>
<keyword evidence="3" id="KW-0406">Ion transport</keyword>
<evidence type="ECO:0000256" key="3">
    <source>
        <dbReference type="ARBA" id="ARBA00022496"/>
    </source>
</evidence>
<dbReference type="CDD" id="cd01347">
    <property type="entry name" value="ligand_gated_channel"/>
    <property type="match status" value="1"/>
</dbReference>
<dbReference type="SUPFAM" id="SSF56935">
    <property type="entry name" value="Porins"/>
    <property type="match status" value="1"/>
</dbReference>
<keyword evidence="10" id="KW-0675">Receptor</keyword>
<dbReference type="InterPro" id="IPR036942">
    <property type="entry name" value="Beta-barrel_TonB_sf"/>
</dbReference>
<feature type="transmembrane region" description="Helical" evidence="8">
    <location>
        <begin position="28"/>
        <end position="47"/>
    </location>
</feature>
<keyword evidence="3" id="KW-0410">Iron transport</keyword>
<dbReference type="InterPro" id="IPR037066">
    <property type="entry name" value="Plug_dom_sf"/>
</dbReference>
<dbReference type="Gene3D" id="2.170.130.10">
    <property type="entry name" value="TonB-dependent receptor, plug domain"/>
    <property type="match status" value="1"/>
</dbReference>
<dbReference type="Pfam" id="PF07715">
    <property type="entry name" value="Plug"/>
    <property type="match status" value="1"/>
</dbReference>
<dbReference type="Pfam" id="PF13715">
    <property type="entry name" value="CarbopepD_reg_2"/>
    <property type="match status" value="1"/>
</dbReference>
<reference evidence="10 11" key="1">
    <citation type="submission" date="2021-04" db="EMBL/GenBank/DDBJ databases">
        <title>Chitinophaga sp. nov., isolated from the rhizosphere soil.</title>
        <authorList>
            <person name="He S."/>
        </authorList>
    </citation>
    <scope>NUCLEOTIDE SEQUENCE [LARGE SCALE GENOMIC DNA]</scope>
    <source>
        <strain evidence="10 11">2R12</strain>
    </source>
</reference>
<dbReference type="NCBIfam" id="TIGR01782">
    <property type="entry name" value="TonB-Xanth-Caul"/>
    <property type="match status" value="1"/>
</dbReference>
<dbReference type="Gene3D" id="2.60.40.1120">
    <property type="entry name" value="Carboxypeptidase-like, regulatory domain"/>
    <property type="match status" value="1"/>
</dbReference>
<comment type="subcellular location">
    <subcellularLocation>
        <location evidence="1 7">Cell outer membrane</location>
    </subcellularLocation>
</comment>
<accession>A0ABS5J168</accession>
<evidence type="ECO:0000256" key="4">
    <source>
        <dbReference type="ARBA" id="ARBA00023004"/>
    </source>
</evidence>
<dbReference type="SUPFAM" id="SSF49464">
    <property type="entry name" value="Carboxypeptidase regulatory domain-like"/>
    <property type="match status" value="1"/>
</dbReference>
<comment type="similarity">
    <text evidence="7">Belongs to the TonB-dependent receptor family.</text>
</comment>
<keyword evidence="8" id="KW-0812">Transmembrane</keyword>
<dbReference type="EMBL" id="JAGTXB010000005">
    <property type="protein sequence ID" value="MBS0028182.1"/>
    <property type="molecule type" value="Genomic_DNA"/>
</dbReference>
<dbReference type="InterPro" id="IPR011662">
    <property type="entry name" value="Secretin/TonB_short_N"/>
</dbReference>
<gene>
    <name evidence="10" type="ORF">KE626_12765</name>
</gene>
<comment type="caution">
    <text evidence="10">The sequence shown here is derived from an EMBL/GenBank/DDBJ whole genome shotgun (WGS) entry which is preliminary data.</text>
</comment>
<dbReference type="InterPro" id="IPR008969">
    <property type="entry name" value="CarboxyPept-like_regulatory"/>
</dbReference>
<dbReference type="SMART" id="SM00965">
    <property type="entry name" value="STN"/>
    <property type="match status" value="1"/>
</dbReference>
<evidence type="ECO:0000259" key="9">
    <source>
        <dbReference type="SMART" id="SM00965"/>
    </source>
</evidence>
<dbReference type="InterPro" id="IPR000531">
    <property type="entry name" value="Beta-barrel_TonB"/>
</dbReference>
<keyword evidence="2" id="KW-0813">Transport</keyword>
<evidence type="ECO:0000256" key="6">
    <source>
        <dbReference type="ARBA" id="ARBA00023237"/>
    </source>
</evidence>
<dbReference type="RefSeq" id="WP_211973291.1">
    <property type="nucleotide sequence ID" value="NZ_CBFHAM010000111.1"/>
</dbReference>
<dbReference type="PANTHER" id="PTHR40980:SF3">
    <property type="entry name" value="TONB-DEPENDENT RECEPTOR-LIKE BETA-BARREL DOMAIN-CONTAINING PROTEIN"/>
    <property type="match status" value="1"/>
</dbReference>
<dbReference type="InterPro" id="IPR012910">
    <property type="entry name" value="Plug_dom"/>
</dbReference>